<evidence type="ECO:0000259" key="11">
    <source>
        <dbReference type="PROSITE" id="PS51194"/>
    </source>
</evidence>
<evidence type="ECO:0000256" key="5">
    <source>
        <dbReference type="ARBA" id="ARBA00022806"/>
    </source>
</evidence>
<feature type="region of interest" description="Disordered" evidence="9">
    <location>
        <begin position="1302"/>
        <end position="1369"/>
    </location>
</feature>
<dbReference type="Pfam" id="PF00176">
    <property type="entry name" value="SNF2-rel_dom"/>
    <property type="match status" value="1"/>
</dbReference>
<evidence type="ECO:0000256" key="1">
    <source>
        <dbReference type="ARBA" id="ARBA00004123"/>
    </source>
</evidence>
<feature type="compositionally biased region" description="Acidic residues" evidence="9">
    <location>
        <begin position="1351"/>
        <end position="1363"/>
    </location>
</feature>
<feature type="domain" description="Helicase ATP-binding" evidence="10">
    <location>
        <begin position="47"/>
        <end position="249"/>
    </location>
</feature>
<dbReference type="GO" id="GO:0005634">
    <property type="term" value="C:nucleus"/>
    <property type="evidence" value="ECO:0007669"/>
    <property type="project" value="UniProtKB-SubCell"/>
</dbReference>
<dbReference type="GO" id="GO:0003677">
    <property type="term" value="F:DNA binding"/>
    <property type="evidence" value="ECO:0007669"/>
    <property type="project" value="UniProtKB-KW"/>
</dbReference>
<keyword evidence="8" id="KW-0539">Nucleus</keyword>
<keyword evidence="6" id="KW-0067">ATP-binding</keyword>
<dbReference type="EMBL" id="WJQU01000003">
    <property type="protein sequence ID" value="KAJ6638887.1"/>
    <property type="molecule type" value="Genomic_DNA"/>
</dbReference>
<dbReference type="InterPro" id="IPR044574">
    <property type="entry name" value="ARIP4-like"/>
</dbReference>
<dbReference type="Pfam" id="PF00271">
    <property type="entry name" value="Helicase_C"/>
    <property type="match status" value="1"/>
</dbReference>
<dbReference type="Gene3D" id="3.40.50.10810">
    <property type="entry name" value="Tandem AAA-ATPase domain"/>
    <property type="match status" value="1"/>
</dbReference>
<sequence length="1395" mass="159075">MESFASKTDQEIILKINNDTQETTFVHSEISKYLKVHQIDGIKFLFQNCYAQNSGCILAHCMGLGKTLQAIALLHAVINSKEFGTNKILVLCTVSTIMNWKDEIVRWLGHIQDEHRKLQIFELDPKESIDRKISSLQNWSQHDSESPAVCLIMGYESFRNLVNFHLLKANTKKFNSNRLRRIRECIRKFLLEAADIVICDEGHMIKNSTAATTLAVNQIRTKRRIILTGTPMQNHLMEYFSMVNFVRPNFLSSKQHFNEFFAEPIKSGQHADSSESEIKYMKQRSYALHKKLSKIVQRREISLLKDFLPEKFEFVLFIPLTQIQYDLYKYFLDNRGGMIEYKRLFGDYTCLRKIWTHLKVLDNAHQKSVAKKRRRMKNDDDDSNDDDADEEDASSGGLQMVDNDWWCKAIDKKQLELASSSHKIIILFEILNECKRVGDKCVIFSSFVESLNVVEFFMQQIDQRNGSAGLEKFVGPWRKNEDYFRLEGSTPKDRRHSMINSFNDVNNKRMIAFLISARAGGQGINLFGANRLILLDTSWNPSNDQQSIYRIYRMGQTKQCYIYRLLSMGTMEEKIYSRSVTKQAMSCRVIDKQQIDRHYSMSELYELYSLTKPDMKKRFPPPPSKDGLLVHLLRTYPSMIFKYIEHDSLLANKFEEELSDIEKHEAWQKFQEQSLQMQALNNMMANRGETVESLKLRDEALSELKLKERPVILIANRAPYSQYNVGNVSFDKEVTGSIAENPKKTEHESFKGKANCQMDVQPSPTLVAKIATPMELPNYDIPGKLPPLVKVETGCEEKAEDVADAKHSLIVKDDFQQSRPSSANYEMEYDEDKLSSPSDSQQMDLPQSYEIENGWDDLEEEGAESKLSPIVNNNLKSNVLLRQPSSTTYEMEHSEGRLQRSTSYEWLPNSNGVFIDSFDYSVPVLMSPFAKIATPTESSNIEGLLNEVKNGCDNDNIEDEADVLPIVKNGRESNVLLSRPTCEKEHPEDNGKRMDAHLSVDADSALDTPIIQSEPNDSSIRLSLNNDNMEGRVERSLSHFAKDFLRSLNDAYAASTQQQHSMEDYTTEERIIHTNQSNNLEYQITLKRPLDDLILQPIKRLKVSLEIDATAISTVDRITSTECQLERPQSLNTNDGDMNLNDENKIDSIQISSENEEVCPEATQQSTENKSETVSVESSFPVDNDTYRLSNLIENNHIVTSDSMNEDKLLVLMTKDEPSDPVTQDQTSLDSVTKFEPSALESVNVNEAPESSLYVEEPPNLMNEDGHSLSDSVNEDEPRDLASEDELSEPILNTVEPLAFHSSNVNEPSESAYAQEPSESMNEDEPSVSDSEFVGEPSEWSNVNYLSVSDDSAEDESLSDISEDTSQSASELYSMAGMLEQTSDTENLYKSLFIP</sequence>
<protein>
    <submittedName>
        <fullName evidence="12">Protein CHROMATIN REMODELING 20</fullName>
    </submittedName>
</protein>
<feature type="compositionally biased region" description="Acidic residues" evidence="9">
    <location>
        <begin position="1273"/>
        <end position="1283"/>
    </location>
</feature>
<dbReference type="CDD" id="cd18007">
    <property type="entry name" value="DEXHc_ATRX-like"/>
    <property type="match status" value="1"/>
</dbReference>
<evidence type="ECO:0000313" key="13">
    <source>
        <dbReference type="Proteomes" id="UP001151699"/>
    </source>
</evidence>
<dbReference type="GO" id="GO:0005524">
    <property type="term" value="F:ATP binding"/>
    <property type="evidence" value="ECO:0007669"/>
    <property type="project" value="UniProtKB-KW"/>
</dbReference>
<dbReference type="PROSITE" id="PS51194">
    <property type="entry name" value="HELICASE_CTER"/>
    <property type="match status" value="1"/>
</dbReference>
<organism evidence="12 13">
    <name type="scientific">Pseudolycoriella hygida</name>
    <dbReference type="NCBI Taxonomy" id="35572"/>
    <lineage>
        <taxon>Eukaryota</taxon>
        <taxon>Metazoa</taxon>
        <taxon>Ecdysozoa</taxon>
        <taxon>Arthropoda</taxon>
        <taxon>Hexapoda</taxon>
        <taxon>Insecta</taxon>
        <taxon>Pterygota</taxon>
        <taxon>Neoptera</taxon>
        <taxon>Endopterygota</taxon>
        <taxon>Diptera</taxon>
        <taxon>Nematocera</taxon>
        <taxon>Sciaroidea</taxon>
        <taxon>Sciaridae</taxon>
        <taxon>Pseudolycoriella</taxon>
    </lineage>
</organism>
<dbReference type="InterPro" id="IPR038718">
    <property type="entry name" value="SNF2-like_sf"/>
</dbReference>
<dbReference type="PANTHER" id="PTHR45797">
    <property type="entry name" value="RAD54-LIKE"/>
    <property type="match status" value="1"/>
</dbReference>
<dbReference type="InterPro" id="IPR000330">
    <property type="entry name" value="SNF2_N"/>
</dbReference>
<keyword evidence="13" id="KW-1185">Reference proteome</keyword>
<feature type="compositionally biased region" description="Acidic residues" evidence="9">
    <location>
        <begin position="379"/>
        <end position="393"/>
    </location>
</feature>
<dbReference type="SMART" id="SM00487">
    <property type="entry name" value="DEXDc"/>
    <property type="match status" value="1"/>
</dbReference>
<dbReference type="Gene3D" id="3.40.50.300">
    <property type="entry name" value="P-loop containing nucleotide triphosphate hydrolases"/>
    <property type="match status" value="1"/>
</dbReference>
<dbReference type="SUPFAM" id="SSF52540">
    <property type="entry name" value="P-loop containing nucleoside triphosphate hydrolases"/>
    <property type="match status" value="2"/>
</dbReference>
<evidence type="ECO:0000256" key="4">
    <source>
        <dbReference type="ARBA" id="ARBA00022801"/>
    </source>
</evidence>
<evidence type="ECO:0000256" key="9">
    <source>
        <dbReference type="SAM" id="MobiDB-lite"/>
    </source>
</evidence>
<reference evidence="12" key="1">
    <citation type="submission" date="2022-07" db="EMBL/GenBank/DDBJ databases">
        <authorList>
            <person name="Trinca V."/>
            <person name="Uliana J.V.C."/>
            <person name="Torres T.T."/>
            <person name="Ward R.J."/>
            <person name="Monesi N."/>
        </authorList>
    </citation>
    <scope>NUCLEOTIDE SEQUENCE</scope>
    <source>
        <strain evidence="12">HSMRA1968</strain>
        <tissue evidence="12">Whole embryos</tissue>
    </source>
</reference>
<comment type="subcellular location">
    <subcellularLocation>
        <location evidence="1">Nucleus</location>
    </subcellularLocation>
</comment>
<evidence type="ECO:0000256" key="2">
    <source>
        <dbReference type="ARBA" id="ARBA00007025"/>
    </source>
</evidence>
<dbReference type="SMART" id="SM00490">
    <property type="entry name" value="HELICc"/>
    <property type="match status" value="1"/>
</dbReference>
<dbReference type="InterPro" id="IPR014001">
    <property type="entry name" value="Helicase_ATP-bd"/>
</dbReference>
<feature type="region of interest" description="Disordered" evidence="9">
    <location>
        <begin position="1257"/>
        <end position="1283"/>
    </location>
</feature>
<dbReference type="InterPro" id="IPR027417">
    <property type="entry name" value="P-loop_NTPase"/>
</dbReference>
<keyword evidence="4" id="KW-0378">Hydrolase</keyword>
<keyword evidence="5" id="KW-0347">Helicase</keyword>
<accession>A0A9Q0MVQ8</accession>
<evidence type="ECO:0000256" key="7">
    <source>
        <dbReference type="ARBA" id="ARBA00023125"/>
    </source>
</evidence>
<dbReference type="GO" id="GO:0004386">
    <property type="term" value="F:helicase activity"/>
    <property type="evidence" value="ECO:0007669"/>
    <property type="project" value="UniProtKB-KW"/>
</dbReference>
<feature type="region of interest" description="Disordered" evidence="9">
    <location>
        <begin position="1160"/>
        <end position="1179"/>
    </location>
</feature>
<evidence type="ECO:0000259" key="10">
    <source>
        <dbReference type="PROSITE" id="PS51192"/>
    </source>
</evidence>
<comment type="similarity">
    <text evidence="2">Belongs to the SNF2/RAD54 helicase family.</text>
</comment>
<proteinExistence type="inferred from homology"/>
<dbReference type="CDD" id="cd18793">
    <property type="entry name" value="SF2_C_SNF"/>
    <property type="match status" value="1"/>
</dbReference>
<dbReference type="PANTHER" id="PTHR45797:SF3">
    <property type="entry name" value="TRANSCRIPTIONAL REGULATOR ATRX HOMOLOG"/>
    <property type="match status" value="1"/>
</dbReference>
<keyword evidence="7" id="KW-0238">DNA-binding</keyword>
<keyword evidence="3" id="KW-0547">Nucleotide-binding</keyword>
<comment type="caution">
    <text evidence="12">The sequence shown here is derived from an EMBL/GenBank/DDBJ whole genome shotgun (WGS) entry which is preliminary data.</text>
</comment>
<feature type="domain" description="Helicase C-terminal" evidence="11">
    <location>
        <begin position="426"/>
        <end position="603"/>
    </location>
</feature>
<evidence type="ECO:0000256" key="8">
    <source>
        <dbReference type="ARBA" id="ARBA00023242"/>
    </source>
</evidence>
<dbReference type="OrthoDB" id="9900844at2759"/>
<evidence type="ECO:0000313" key="12">
    <source>
        <dbReference type="EMBL" id="KAJ6638887.1"/>
    </source>
</evidence>
<evidence type="ECO:0000256" key="3">
    <source>
        <dbReference type="ARBA" id="ARBA00022741"/>
    </source>
</evidence>
<feature type="region of interest" description="Disordered" evidence="9">
    <location>
        <begin position="371"/>
        <end position="396"/>
    </location>
</feature>
<dbReference type="InterPro" id="IPR049730">
    <property type="entry name" value="SNF2/RAD54-like_C"/>
</dbReference>
<dbReference type="GO" id="GO:0016887">
    <property type="term" value="F:ATP hydrolysis activity"/>
    <property type="evidence" value="ECO:0007669"/>
    <property type="project" value="InterPro"/>
</dbReference>
<dbReference type="PROSITE" id="PS51192">
    <property type="entry name" value="HELICASE_ATP_BIND_1"/>
    <property type="match status" value="1"/>
</dbReference>
<evidence type="ECO:0000256" key="6">
    <source>
        <dbReference type="ARBA" id="ARBA00022840"/>
    </source>
</evidence>
<gene>
    <name evidence="12" type="primary">ATRX_1</name>
    <name evidence="12" type="ORF">Bhyg_11625</name>
</gene>
<dbReference type="Proteomes" id="UP001151699">
    <property type="component" value="Chromosome X"/>
</dbReference>
<feature type="compositionally biased region" description="Polar residues" evidence="9">
    <location>
        <begin position="1162"/>
        <end position="1178"/>
    </location>
</feature>
<dbReference type="InterPro" id="IPR001650">
    <property type="entry name" value="Helicase_C-like"/>
</dbReference>
<name>A0A9Q0MVQ8_9DIPT</name>